<accession>A0ABT5ANT4</accession>
<name>A0ABT5ANT4_9CYAN</name>
<comment type="caution">
    <text evidence="1">The sequence shown here is derived from an EMBL/GenBank/DDBJ whole genome shotgun (WGS) entry which is preliminary data.</text>
</comment>
<organism evidence="1 2">
    <name type="scientific">Anabaenopsis arnoldii</name>
    <dbReference type="NCBI Taxonomy" id="2152938"/>
    <lineage>
        <taxon>Bacteria</taxon>
        <taxon>Bacillati</taxon>
        <taxon>Cyanobacteriota</taxon>
        <taxon>Cyanophyceae</taxon>
        <taxon>Nostocales</taxon>
        <taxon>Nodulariaceae</taxon>
        <taxon>Anabaenopsis</taxon>
    </lineage>
</organism>
<gene>
    <name evidence="1" type="ORF">PN457_04815</name>
</gene>
<evidence type="ECO:0000313" key="1">
    <source>
        <dbReference type="EMBL" id="MDB9538988.1"/>
    </source>
</evidence>
<evidence type="ECO:0000313" key="2">
    <source>
        <dbReference type="Proteomes" id="UP001212499"/>
    </source>
</evidence>
<reference evidence="1 2" key="1">
    <citation type="submission" date="2023-01" db="EMBL/GenBank/DDBJ databases">
        <title>Genomes from the Australian National Cyanobacteria Reference Collection.</title>
        <authorList>
            <person name="Willis A."/>
            <person name="Lee E.M.F."/>
        </authorList>
    </citation>
    <scope>NUCLEOTIDE SEQUENCE [LARGE SCALE GENOMIC DNA]</scope>
    <source>
        <strain evidence="1 2">CS-1033</strain>
    </source>
</reference>
<keyword evidence="2" id="KW-1185">Reference proteome</keyword>
<dbReference type="EMBL" id="JAQMUH010000064">
    <property type="protein sequence ID" value="MDB9538988.1"/>
    <property type="molecule type" value="Genomic_DNA"/>
</dbReference>
<dbReference type="RefSeq" id="WP_271731697.1">
    <property type="nucleotide sequence ID" value="NZ_JANQDP010000064.1"/>
</dbReference>
<sequence length="199" mass="22727">MSEEQDYLRVVKGEKFYRVIDCEGALVSWFSGLEIVANFSNPSPREIDGFANGEFELALNVINDIPWFCFRIFSLIPKKGFGRKEYRVILPWQECPFHASRIDPQSLQRIEELALEAEENKELRVATNVILLDFPSNTVLSLRRFTLSPFFTRKLFTAVLDTKAAHTSESYEQGVTATFDEFPVNAIGESSRVRCKSGD</sequence>
<proteinExistence type="predicted"/>
<dbReference type="Proteomes" id="UP001212499">
    <property type="component" value="Unassembled WGS sequence"/>
</dbReference>
<protein>
    <submittedName>
        <fullName evidence="1">Uncharacterized protein</fullName>
    </submittedName>
</protein>